<reference evidence="3 4" key="1">
    <citation type="journal article" date="2013" name="PLoS Genet.">
        <title>Genomic mechanisms accounting for the adaptation to parasitism in nematode-trapping fungi.</title>
        <authorList>
            <person name="Meerupati T."/>
            <person name="Andersson K.M."/>
            <person name="Friman E."/>
            <person name="Kumar D."/>
            <person name="Tunlid A."/>
            <person name="Ahren D."/>
        </authorList>
    </citation>
    <scope>NUCLEOTIDE SEQUENCE [LARGE SCALE GENOMIC DNA]</scope>
    <source>
        <strain evidence="3 4">CBS 200.50</strain>
    </source>
</reference>
<sequence>MQQTDETHHGGLLSSATLDAKDMVDTISAFENLSKSPTSLQDGNITPFKPTETLRVIEAFIASDLFTNDETFHTITIDFVDERLTHDAAYQSDWYPDREWYSKHGGEVKLDCSTALDCEFVLPARFYKIQPQHRAPKNLEKEPHTNTTRSLADMLDEFDDDPFFQQDQSAYIGDVLDAIGAPRIPATLPANIRTEDTNIGLSPDATSEPEQTDSLSHLRYFQSDSPLTALDSETRSFPSRDLASSERSSQPDYLTKQVRVVYDSQGEIAESSNNGDNNTAVIDLTQDETAAPQTSNPFVFVQIPKKASNAAGKQDANASVNIVAKEKQKKVWIACGYPGCKRRYIYEDSLLEHRATHSPLPEPEVESNPRKKRRGKK</sequence>
<evidence type="ECO:0000256" key="1">
    <source>
        <dbReference type="SAM" id="MobiDB-lite"/>
    </source>
</evidence>
<dbReference type="PROSITE" id="PS00028">
    <property type="entry name" value="ZINC_FINGER_C2H2_1"/>
    <property type="match status" value="1"/>
</dbReference>
<comment type="caution">
    <text evidence="3">The sequence shown here is derived from an EMBL/GenBank/DDBJ whole genome shotgun (WGS) entry which is preliminary data.</text>
</comment>
<feature type="domain" description="C2H2-type" evidence="2">
    <location>
        <begin position="335"/>
        <end position="357"/>
    </location>
</feature>
<dbReference type="HOGENOM" id="CLU_733658_0_0_1"/>
<organism evidence="3 4">
    <name type="scientific">Dactylellina haptotyla (strain CBS 200.50)</name>
    <name type="common">Nematode-trapping fungus</name>
    <name type="synonym">Monacrosporium haptotylum</name>
    <dbReference type="NCBI Taxonomy" id="1284197"/>
    <lineage>
        <taxon>Eukaryota</taxon>
        <taxon>Fungi</taxon>
        <taxon>Dikarya</taxon>
        <taxon>Ascomycota</taxon>
        <taxon>Pezizomycotina</taxon>
        <taxon>Orbiliomycetes</taxon>
        <taxon>Orbiliales</taxon>
        <taxon>Orbiliaceae</taxon>
        <taxon>Dactylellina</taxon>
    </lineage>
</organism>
<dbReference type="EMBL" id="AQGS01000918">
    <property type="protein sequence ID" value="EPS36347.1"/>
    <property type="molecule type" value="Genomic_DNA"/>
</dbReference>
<name>S8BME4_DACHA</name>
<evidence type="ECO:0000313" key="3">
    <source>
        <dbReference type="EMBL" id="EPS36347.1"/>
    </source>
</evidence>
<dbReference type="AlphaFoldDB" id="S8BME4"/>
<keyword evidence="4" id="KW-1185">Reference proteome</keyword>
<accession>S8BME4</accession>
<protein>
    <recommendedName>
        <fullName evidence="2">C2H2-type domain-containing protein</fullName>
    </recommendedName>
</protein>
<gene>
    <name evidence="3" type="ORF">H072_10132</name>
</gene>
<feature type="region of interest" description="Disordered" evidence="1">
    <location>
        <begin position="230"/>
        <end position="250"/>
    </location>
</feature>
<reference evidence="4" key="2">
    <citation type="submission" date="2013-04" db="EMBL/GenBank/DDBJ databases">
        <title>Genomic mechanisms accounting for the adaptation to parasitism in nematode-trapping fungi.</title>
        <authorList>
            <person name="Ahren D.G."/>
        </authorList>
    </citation>
    <scope>NUCLEOTIDE SEQUENCE [LARGE SCALE GENOMIC DNA]</scope>
    <source>
        <strain evidence="4">CBS 200.50</strain>
    </source>
</reference>
<dbReference type="InterPro" id="IPR013087">
    <property type="entry name" value="Znf_C2H2_type"/>
</dbReference>
<dbReference type="Proteomes" id="UP000015100">
    <property type="component" value="Unassembled WGS sequence"/>
</dbReference>
<evidence type="ECO:0000313" key="4">
    <source>
        <dbReference type="Proteomes" id="UP000015100"/>
    </source>
</evidence>
<feature type="region of interest" description="Disordered" evidence="1">
    <location>
        <begin position="353"/>
        <end position="377"/>
    </location>
</feature>
<proteinExistence type="predicted"/>
<evidence type="ECO:0000259" key="2">
    <source>
        <dbReference type="PROSITE" id="PS00028"/>
    </source>
</evidence>